<comment type="caution">
    <text evidence="1">The sequence shown here is derived from an EMBL/GenBank/DDBJ whole genome shotgun (WGS) entry which is preliminary data.</text>
</comment>
<evidence type="ECO:0000313" key="1">
    <source>
        <dbReference type="EMBL" id="CAK9085032.1"/>
    </source>
</evidence>
<protein>
    <submittedName>
        <fullName evidence="1">Uncharacterized protein</fullName>
    </submittedName>
</protein>
<keyword evidence="2" id="KW-1185">Reference proteome</keyword>
<gene>
    <name evidence="1" type="ORF">SCF082_LOCUS40294</name>
</gene>
<proteinExistence type="predicted"/>
<reference evidence="1 2" key="1">
    <citation type="submission" date="2024-02" db="EMBL/GenBank/DDBJ databases">
        <authorList>
            <person name="Chen Y."/>
            <person name="Shah S."/>
            <person name="Dougan E. K."/>
            <person name="Thang M."/>
            <person name="Chan C."/>
        </authorList>
    </citation>
    <scope>NUCLEOTIDE SEQUENCE [LARGE SCALE GENOMIC DNA]</scope>
</reference>
<sequence>MRLHEQSNGMLAKPSGKERCCTISASHTTSFLKALACGCTMDNENTSVEQLMAKQDDLAELLSEGWMWTIISEQVELHVPALPSLLQQAFNSDHCVLKPPTELEVMLTIAKTYEMQATKDLGKATAQASSSNPPCKGYMKHIGEFVGTFAGGEQFQLLKYLDVIGRSFGASVMIGEEFSTLVASVDFKAGTTTLPFLRVALCATQVTAPRSFIRDGISKMICKSDFDKLKQKKAFDDIMKAEQLMVAAWQTLEASGLPLEKTALPFGKFQIRLVLLLLAKELKGREGKEYKTLLAINEQFQADFAECCGSGPGPSATAKAKSAATMVKSLDQVNDPVQIVLAGNSHIQLGKHYILREDGDGKVWKLEEVGPTSAKFSHAPYFGSKEEKEIPHSELKKAKLWVKPGPCLIEESVRKALLPAASSTFIEEVARQGPMDVLVSNLNQVFSGGKYNKNKLVLVPLGNLQLVPFEKVTKNQCVIKCSELSHVALVVAPTKVDFTKGTGMFVPYWFLKEGNPEDVECVMQKQLVKHDNLHIPVYVNKRQVDLGCPLFLEPQEDTSNKKKKIGKK</sequence>
<dbReference type="EMBL" id="CAXAMM010039240">
    <property type="protein sequence ID" value="CAK9085032.1"/>
    <property type="molecule type" value="Genomic_DNA"/>
</dbReference>
<organism evidence="1 2">
    <name type="scientific">Durusdinium trenchii</name>
    <dbReference type="NCBI Taxonomy" id="1381693"/>
    <lineage>
        <taxon>Eukaryota</taxon>
        <taxon>Sar</taxon>
        <taxon>Alveolata</taxon>
        <taxon>Dinophyceae</taxon>
        <taxon>Suessiales</taxon>
        <taxon>Symbiodiniaceae</taxon>
        <taxon>Durusdinium</taxon>
    </lineage>
</organism>
<accession>A0ABP0Q9Y1</accession>
<evidence type="ECO:0000313" key="2">
    <source>
        <dbReference type="Proteomes" id="UP001642464"/>
    </source>
</evidence>
<name>A0ABP0Q9Y1_9DINO</name>
<dbReference type="Proteomes" id="UP001642464">
    <property type="component" value="Unassembled WGS sequence"/>
</dbReference>